<organism evidence="3 5">
    <name type="scientific">Phytophthora rubi</name>
    <dbReference type="NCBI Taxonomy" id="129364"/>
    <lineage>
        <taxon>Eukaryota</taxon>
        <taxon>Sar</taxon>
        <taxon>Stramenopiles</taxon>
        <taxon>Oomycota</taxon>
        <taxon>Peronosporomycetes</taxon>
        <taxon>Peronosporales</taxon>
        <taxon>Peronosporaceae</taxon>
        <taxon>Phytophthora</taxon>
    </lineage>
</organism>
<keyword evidence="1" id="KW-0732">Signal</keyword>
<evidence type="ECO:0000313" key="2">
    <source>
        <dbReference type="EMBL" id="KAE9001731.1"/>
    </source>
</evidence>
<evidence type="ECO:0000313" key="5">
    <source>
        <dbReference type="Proteomes" id="UP000429607"/>
    </source>
</evidence>
<dbReference type="AlphaFoldDB" id="A0A6A3N9J8"/>
<proteinExistence type="predicted"/>
<dbReference type="Proteomes" id="UP000435112">
    <property type="component" value="Unassembled WGS sequence"/>
</dbReference>
<gene>
    <name evidence="3" type="ORF">PR001_g8261</name>
    <name evidence="2" type="ORF">PR002_g17831</name>
    <name evidence="4" type="ORF">PR003_g6547</name>
</gene>
<dbReference type="EMBL" id="QXFV01000432">
    <property type="protein sequence ID" value="KAE9037734.1"/>
    <property type="molecule type" value="Genomic_DNA"/>
</dbReference>
<sequence>MHGLRLSYSQCKLHVLLYLLYSLCRSSRCCFTSKRSGFTRSDLKAWGCQNRSGHKYQQRGGYDVAGSTVAIPHFLWLCPDAKYL</sequence>
<evidence type="ECO:0008006" key="8">
    <source>
        <dbReference type="Google" id="ProtNLM"/>
    </source>
</evidence>
<dbReference type="EMBL" id="QXFT01000293">
    <property type="protein sequence ID" value="KAE9348181.1"/>
    <property type="molecule type" value="Genomic_DNA"/>
</dbReference>
<feature type="signal peptide" evidence="1">
    <location>
        <begin position="1"/>
        <end position="26"/>
    </location>
</feature>
<evidence type="ECO:0000313" key="7">
    <source>
        <dbReference type="Proteomes" id="UP000435112"/>
    </source>
</evidence>
<protein>
    <recommendedName>
        <fullName evidence="8">Secreted protein</fullName>
    </recommendedName>
</protein>
<evidence type="ECO:0000256" key="1">
    <source>
        <dbReference type="SAM" id="SignalP"/>
    </source>
</evidence>
<dbReference type="Proteomes" id="UP000429607">
    <property type="component" value="Unassembled WGS sequence"/>
</dbReference>
<comment type="caution">
    <text evidence="3">The sequence shown here is derived from an EMBL/GenBank/DDBJ whole genome shotgun (WGS) entry which is preliminary data.</text>
</comment>
<feature type="chain" id="PRO_5036165274" description="Secreted protein" evidence="1">
    <location>
        <begin position="27"/>
        <end position="84"/>
    </location>
</feature>
<evidence type="ECO:0000313" key="3">
    <source>
        <dbReference type="EMBL" id="KAE9037734.1"/>
    </source>
</evidence>
<evidence type="ECO:0000313" key="4">
    <source>
        <dbReference type="EMBL" id="KAE9348181.1"/>
    </source>
</evidence>
<reference evidence="5 7" key="1">
    <citation type="submission" date="2018-09" db="EMBL/GenBank/DDBJ databases">
        <title>Genomic investigation of the strawberry pathogen Phytophthora fragariae indicates pathogenicity is determined by transcriptional variation in three key races.</title>
        <authorList>
            <person name="Adams T.M."/>
            <person name="Armitage A.D."/>
            <person name="Sobczyk M.K."/>
            <person name="Bates H.J."/>
            <person name="Dunwell J.M."/>
            <person name="Nellist C.F."/>
            <person name="Harrison R.J."/>
        </authorList>
    </citation>
    <scope>NUCLEOTIDE SEQUENCE [LARGE SCALE GENOMIC DNA]</scope>
    <source>
        <strain evidence="3 5">SCRP249</strain>
        <strain evidence="2 7">SCRP324</strain>
        <strain evidence="4 6">SCRP333</strain>
    </source>
</reference>
<dbReference type="Proteomes" id="UP000434957">
    <property type="component" value="Unassembled WGS sequence"/>
</dbReference>
<name>A0A6A3N9J8_9STRA</name>
<keyword evidence="6" id="KW-1185">Reference proteome</keyword>
<dbReference type="EMBL" id="QXFU01001471">
    <property type="protein sequence ID" value="KAE9001731.1"/>
    <property type="molecule type" value="Genomic_DNA"/>
</dbReference>
<evidence type="ECO:0000313" key="6">
    <source>
        <dbReference type="Proteomes" id="UP000434957"/>
    </source>
</evidence>
<accession>A0A6A3N9J8</accession>